<dbReference type="InterPro" id="IPR017850">
    <property type="entry name" value="Alkaline_phosphatase_core_sf"/>
</dbReference>
<dbReference type="SUPFAM" id="SSF53649">
    <property type="entry name" value="Alkaline phosphatase-like"/>
    <property type="match status" value="1"/>
</dbReference>
<proteinExistence type="predicted"/>
<comment type="caution">
    <text evidence="2">The sequence shown here is derived from an EMBL/GenBank/DDBJ whole genome shotgun (WGS) entry which is preliminary data.</text>
</comment>
<dbReference type="EMBL" id="MTZV01000006">
    <property type="protein sequence ID" value="PCE23003.1"/>
    <property type="molecule type" value="Genomic_DNA"/>
</dbReference>
<evidence type="ECO:0000313" key="3">
    <source>
        <dbReference type="Proteomes" id="UP000218022"/>
    </source>
</evidence>
<dbReference type="InterPro" id="IPR013320">
    <property type="entry name" value="ConA-like_dom_sf"/>
</dbReference>
<accession>A0A2A4EMV5</accession>
<dbReference type="Gene3D" id="2.60.120.200">
    <property type="match status" value="1"/>
</dbReference>
<dbReference type="OrthoDB" id="1956004at2"/>
<sequence>MAKFIGRWALGVTIGVVLVGALGACGGGGGANTGATRTAAAAPGGTASAPVPASGSQPAAAAVNKTLVVEFDGLTWRALTQGIANGTLPNLARLSVAPAYSGGVINTLSQQANLDTPGWASLLTGTWANRHQVNSDAPNQALHADTLFKTLRAANGGKAGVAAGSSGLVALLAPERNAGYVDSVVNCASVDSCVTQNALGLIDNGYTLVVAQYHSAQDAALNSGFSTDYTNTIAQLDAALGALLAETAKRSGENWLVIVTASHGLNAAGGADGLPLLNEATSFVALNQTANGLLGDNSTPATLAALYQRANIADLAPTVLAYQGALPAPASYTMDGGALVGTTPVSQLLGVTGADHTSVVLTWSAPASGAITVLRNGTTIASLPAGTATYTDSQLGVTTSGAYQFNYAVVAGGAPVSTIAQANYVAPPPPPPPPPPLATTLTNSLSSYYPFGTLPPTDRLNASTMGPWPSAADGGALTTGADPFGGKGLQVDTSIVDTNGFDGYKLTQNNDVTTHAQFTLGLWFMTSCTNATGNGTPILSNKNYYTGGNAGIAIGLFPGSGGSCNVRFNIGDGSVRNDINSLNVTANRWTYLALSIDTAAKTMNAYVFDPVLGEQKSVGVAVTINVAKLPGLGVFGLNEDGTGRYFINSCKDTPPYHAGQCGASPPDVQSFADLALWTRVLTETELQSVFGSGKPLSTLIH</sequence>
<feature type="region of interest" description="Disordered" evidence="1">
    <location>
        <begin position="33"/>
        <end position="53"/>
    </location>
</feature>
<organism evidence="2 3">
    <name type="scientific">Paraburkholderia acidicola</name>
    <dbReference type="NCBI Taxonomy" id="1912599"/>
    <lineage>
        <taxon>Bacteria</taxon>
        <taxon>Pseudomonadati</taxon>
        <taxon>Pseudomonadota</taxon>
        <taxon>Betaproteobacteria</taxon>
        <taxon>Burkholderiales</taxon>
        <taxon>Burkholderiaceae</taxon>
        <taxon>Paraburkholderia</taxon>
    </lineage>
</organism>
<gene>
    <name evidence="2" type="ORF">BWP39_25295</name>
</gene>
<name>A0A2A4EMV5_9BURK</name>
<dbReference type="Proteomes" id="UP000218022">
    <property type="component" value="Unassembled WGS sequence"/>
</dbReference>
<evidence type="ECO:0008006" key="4">
    <source>
        <dbReference type="Google" id="ProtNLM"/>
    </source>
</evidence>
<dbReference type="Gene3D" id="3.40.720.10">
    <property type="entry name" value="Alkaline Phosphatase, subunit A"/>
    <property type="match status" value="2"/>
</dbReference>
<protein>
    <recommendedName>
        <fullName evidence="4">Concanavalin A-like lectin/glucanase superfamily protein</fullName>
    </recommendedName>
</protein>
<dbReference type="RefSeq" id="WP_096725000.1">
    <property type="nucleotide sequence ID" value="NZ_MTZV01000006.1"/>
</dbReference>
<dbReference type="AlphaFoldDB" id="A0A2A4EMV5"/>
<evidence type="ECO:0000256" key="1">
    <source>
        <dbReference type="SAM" id="MobiDB-lite"/>
    </source>
</evidence>
<dbReference type="SUPFAM" id="SSF49899">
    <property type="entry name" value="Concanavalin A-like lectins/glucanases"/>
    <property type="match status" value="1"/>
</dbReference>
<evidence type="ECO:0000313" key="2">
    <source>
        <dbReference type="EMBL" id="PCE23003.1"/>
    </source>
</evidence>
<reference evidence="2 3" key="1">
    <citation type="submission" date="2017-01" db="EMBL/GenBank/DDBJ databases">
        <title>Whole-Genome Shotgun Sequencing of Two beta-Proteobacterial Species in Search of the Bulgecin Biosynthetic Cluster.</title>
        <authorList>
            <person name="Horsman M.E."/>
            <person name="Marous D.R."/>
            <person name="Li R."/>
            <person name="Oliver R.A."/>
            <person name="Byun B."/>
            <person name="Emrich S.J."/>
            <person name="Boggess B."/>
            <person name="Townsend C.A."/>
            <person name="Mobashery S."/>
        </authorList>
    </citation>
    <scope>NUCLEOTIDE SEQUENCE [LARGE SCALE GENOMIC DNA]</scope>
    <source>
        <strain evidence="2 3">ATCC 31363</strain>
    </source>
</reference>
<dbReference type="PROSITE" id="PS51257">
    <property type="entry name" value="PROKAR_LIPOPROTEIN"/>
    <property type="match status" value="1"/>
</dbReference>